<dbReference type="RefSeq" id="WP_183983977.1">
    <property type="nucleotide sequence ID" value="NZ_JACIEV010000004.1"/>
</dbReference>
<accession>A0A840FBD3</accession>
<dbReference type="PROSITE" id="PS51257">
    <property type="entry name" value="PROKAR_LIPOPROTEIN"/>
    <property type="match status" value="1"/>
</dbReference>
<dbReference type="AlphaFoldDB" id="A0A840FBD3"/>
<feature type="chain" id="PRO_5032966453" evidence="1">
    <location>
        <begin position="19"/>
        <end position="78"/>
    </location>
</feature>
<evidence type="ECO:0000313" key="2">
    <source>
        <dbReference type="EMBL" id="MBB4153952.1"/>
    </source>
</evidence>
<gene>
    <name evidence="2" type="ORF">GGQ80_001858</name>
</gene>
<feature type="signal peptide" evidence="1">
    <location>
        <begin position="1"/>
        <end position="18"/>
    </location>
</feature>
<dbReference type="EMBL" id="JACIEV010000004">
    <property type="protein sequence ID" value="MBB4153952.1"/>
    <property type="molecule type" value="Genomic_DNA"/>
</dbReference>
<dbReference type="Proteomes" id="UP000529795">
    <property type="component" value="Unassembled WGS sequence"/>
</dbReference>
<reference evidence="2 3" key="1">
    <citation type="submission" date="2020-08" db="EMBL/GenBank/DDBJ databases">
        <title>Genomic Encyclopedia of Type Strains, Phase IV (KMG-IV): sequencing the most valuable type-strain genomes for metagenomic binning, comparative biology and taxonomic classification.</title>
        <authorList>
            <person name="Goeker M."/>
        </authorList>
    </citation>
    <scope>NUCLEOTIDE SEQUENCE [LARGE SCALE GENOMIC DNA]</scope>
    <source>
        <strain evidence="2 3">YC6723</strain>
    </source>
</reference>
<keyword evidence="3" id="KW-1185">Reference proteome</keyword>
<organism evidence="2 3">
    <name type="scientific">Sphingomonas jinjuensis</name>
    <dbReference type="NCBI Taxonomy" id="535907"/>
    <lineage>
        <taxon>Bacteria</taxon>
        <taxon>Pseudomonadati</taxon>
        <taxon>Pseudomonadota</taxon>
        <taxon>Alphaproteobacteria</taxon>
        <taxon>Sphingomonadales</taxon>
        <taxon>Sphingomonadaceae</taxon>
        <taxon>Sphingomonas</taxon>
    </lineage>
</organism>
<evidence type="ECO:0000256" key="1">
    <source>
        <dbReference type="SAM" id="SignalP"/>
    </source>
</evidence>
<evidence type="ECO:0000313" key="3">
    <source>
        <dbReference type="Proteomes" id="UP000529795"/>
    </source>
</evidence>
<proteinExistence type="predicted"/>
<name>A0A840FBD3_9SPHN</name>
<comment type="caution">
    <text evidence="2">The sequence shown here is derived from an EMBL/GenBank/DDBJ whole genome shotgun (WGS) entry which is preliminary data.</text>
</comment>
<sequence length="78" mass="7622">MKTVISATLLIAGALTLAACTRGTDAGNAVTENTALLNEEGAAPDTNLTVVDEPDANGIALNAAGELPLANDATGNAS</sequence>
<protein>
    <submittedName>
        <fullName evidence="2">Uncharacterized protein</fullName>
    </submittedName>
</protein>
<keyword evidence="1" id="KW-0732">Signal</keyword>